<keyword evidence="3" id="KW-1185">Reference proteome</keyword>
<keyword evidence="1" id="KW-1133">Transmembrane helix</keyword>
<sequence length="154" mass="17028">MDFASLAQLLGVAVLVVVVVSICVIALRRSVLIRSGAIDISWRRKLRPDGSGWVLGQGRYHGNELLLYRAFSPWPGAARRLHRESLRLGRRRTAVGTEPDLLPVDAVIVRCTHGGTELELAVAEEALTGLRSWLESMPPASRSVRLFHRGVRKS</sequence>
<protein>
    <recommendedName>
        <fullName evidence="4">Secreted/membrane protein</fullName>
    </recommendedName>
</protein>
<dbReference type="Proteomes" id="UP000002218">
    <property type="component" value="Chromosome"/>
</dbReference>
<dbReference type="AlphaFoldDB" id="C8XJ42"/>
<reference evidence="2 3" key="2">
    <citation type="journal article" date="2010" name="Stand. Genomic Sci.">
        <title>Complete genome sequence of Nakamurella multipartita type strain (Y-104).</title>
        <authorList>
            <person name="Tice H."/>
            <person name="Mayilraj S."/>
            <person name="Sims D."/>
            <person name="Lapidus A."/>
            <person name="Nolan M."/>
            <person name="Lucas S."/>
            <person name="Glavina Del Rio T."/>
            <person name="Copeland A."/>
            <person name="Cheng J.F."/>
            <person name="Meincke L."/>
            <person name="Bruce D."/>
            <person name="Goodwin L."/>
            <person name="Pitluck S."/>
            <person name="Ivanova N."/>
            <person name="Mavromatis K."/>
            <person name="Ovchinnikova G."/>
            <person name="Pati A."/>
            <person name="Chen A."/>
            <person name="Palaniappan K."/>
            <person name="Land M."/>
            <person name="Hauser L."/>
            <person name="Chang Y.J."/>
            <person name="Jeffries C.D."/>
            <person name="Detter J.C."/>
            <person name="Brettin T."/>
            <person name="Rohde M."/>
            <person name="Goker M."/>
            <person name="Bristow J."/>
            <person name="Eisen J.A."/>
            <person name="Markowitz V."/>
            <person name="Hugenholtz P."/>
            <person name="Kyrpides N.C."/>
            <person name="Klenk H.P."/>
            <person name="Chen F."/>
        </authorList>
    </citation>
    <scope>NUCLEOTIDE SEQUENCE [LARGE SCALE GENOMIC DNA]</scope>
    <source>
        <strain evidence="3">ATCC 700099 / DSM 44233 / CIP 104796 / JCM 9543 / NBRC 105858 / Y-104</strain>
    </source>
</reference>
<feature type="transmembrane region" description="Helical" evidence="1">
    <location>
        <begin position="6"/>
        <end position="27"/>
    </location>
</feature>
<dbReference type="eggNOG" id="ENOG50331I5">
    <property type="taxonomic scope" value="Bacteria"/>
</dbReference>
<dbReference type="KEGG" id="nml:Namu_2129"/>
<dbReference type="HOGENOM" id="CLU_122300_1_0_11"/>
<evidence type="ECO:0000256" key="1">
    <source>
        <dbReference type="SAM" id="Phobius"/>
    </source>
</evidence>
<name>C8XJ42_NAKMY</name>
<dbReference type="InParanoid" id="C8XJ42"/>
<accession>C8XJ42</accession>
<keyword evidence="1" id="KW-0812">Transmembrane</keyword>
<evidence type="ECO:0000313" key="3">
    <source>
        <dbReference type="Proteomes" id="UP000002218"/>
    </source>
</evidence>
<organism evidence="2 3">
    <name type="scientific">Nakamurella multipartita (strain ATCC 700099 / DSM 44233 / CIP 104796 / JCM 9543 / NBRC 105858 / Y-104)</name>
    <name type="common">Microsphaera multipartita</name>
    <dbReference type="NCBI Taxonomy" id="479431"/>
    <lineage>
        <taxon>Bacteria</taxon>
        <taxon>Bacillati</taxon>
        <taxon>Actinomycetota</taxon>
        <taxon>Actinomycetes</taxon>
        <taxon>Nakamurellales</taxon>
        <taxon>Nakamurellaceae</taxon>
        <taxon>Nakamurella</taxon>
    </lineage>
</organism>
<dbReference type="OrthoDB" id="4793422at2"/>
<dbReference type="Pfam" id="PF10739">
    <property type="entry name" value="DUF2550"/>
    <property type="match status" value="1"/>
</dbReference>
<dbReference type="EMBL" id="CP001737">
    <property type="protein sequence ID" value="ACV78507.1"/>
    <property type="molecule type" value="Genomic_DNA"/>
</dbReference>
<evidence type="ECO:0008006" key="4">
    <source>
        <dbReference type="Google" id="ProtNLM"/>
    </source>
</evidence>
<gene>
    <name evidence="2" type="ordered locus">Namu_2129</name>
</gene>
<dbReference type="RefSeq" id="WP_015747399.1">
    <property type="nucleotide sequence ID" value="NC_013235.1"/>
</dbReference>
<reference evidence="3" key="1">
    <citation type="submission" date="2009-09" db="EMBL/GenBank/DDBJ databases">
        <title>The complete genome of Nakamurella multipartita DSM 44233.</title>
        <authorList>
            <consortium name="US DOE Joint Genome Institute (JGI-PGF)"/>
            <person name="Lucas S."/>
            <person name="Copeland A."/>
            <person name="Lapidus A."/>
            <person name="Glavina del Rio T."/>
            <person name="Dalin E."/>
            <person name="Tice H."/>
            <person name="Bruce D."/>
            <person name="Goodwin L."/>
            <person name="Pitluck S."/>
            <person name="Kyrpides N."/>
            <person name="Mavromatis K."/>
            <person name="Ivanova N."/>
            <person name="Ovchinnikova G."/>
            <person name="Sims D."/>
            <person name="Meincke L."/>
            <person name="Brettin T."/>
            <person name="Detter J.C."/>
            <person name="Han C."/>
            <person name="Larimer F."/>
            <person name="Land M."/>
            <person name="Hauser L."/>
            <person name="Markowitz V."/>
            <person name="Cheng J.-F."/>
            <person name="Hugenholtz P."/>
            <person name="Woyke T."/>
            <person name="Wu D."/>
            <person name="Klenk H.-P."/>
            <person name="Eisen J.A."/>
        </authorList>
    </citation>
    <scope>NUCLEOTIDE SEQUENCE [LARGE SCALE GENOMIC DNA]</scope>
    <source>
        <strain evidence="3">ATCC 700099 / DSM 44233 / CIP 104796 / JCM 9543 / NBRC 105858 / Y-104</strain>
    </source>
</reference>
<dbReference type="InterPro" id="IPR019675">
    <property type="entry name" value="DUF2550"/>
</dbReference>
<evidence type="ECO:0000313" key="2">
    <source>
        <dbReference type="EMBL" id="ACV78507.1"/>
    </source>
</evidence>
<proteinExistence type="predicted"/>
<keyword evidence="1" id="KW-0472">Membrane</keyword>
<dbReference type="STRING" id="479431.Namu_2129"/>